<dbReference type="RefSeq" id="WP_165028301.1">
    <property type="nucleotide sequence ID" value="NZ_JAAKZF010000015.1"/>
</dbReference>
<dbReference type="Proteomes" id="UP001642900">
    <property type="component" value="Unassembled WGS sequence"/>
</dbReference>
<evidence type="ECO:0000313" key="1">
    <source>
        <dbReference type="EMBL" id="NGO52161.1"/>
    </source>
</evidence>
<evidence type="ECO:0008006" key="3">
    <source>
        <dbReference type="Google" id="ProtNLM"/>
    </source>
</evidence>
<dbReference type="EMBL" id="JAAKZF010000015">
    <property type="protein sequence ID" value="NGO52161.1"/>
    <property type="molecule type" value="Genomic_DNA"/>
</dbReference>
<evidence type="ECO:0000313" key="2">
    <source>
        <dbReference type="Proteomes" id="UP001642900"/>
    </source>
</evidence>
<proteinExistence type="predicted"/>
<sequence length="75" mass="8462">MSFKGLAFIRQWAKEHIYKPRVLGEPQRSAPDLAKAFRKDARSAQVKLDEVEDEVGPLEKGIGKLMDGRPLDTPK</sequence>
<name>A0A6G4WBL7_9HYPH</name>
<gene>
    <name evidence="1" type="ORF">G6N73_13380</name>
</gene>
<accession>A0A6G4WBL7</accession>
<keyword evidence="2" id="KW-1185">Reference proteome</keyword>
<organism evidence="1 2">
    <name type="scientific">Allomesorhizobium camelthorni</name>
    <dbReference type="NCBI Taxonomy" id="475069"/>
    <lineage>
        <taxon>Bacteria</taxon>
        <taxon>Pseudomonadati</taxon>
        <taxon>Pseudomonadota</taxon>
        <taxon>Alphaproteobacteria</taxon>
        <taxon>Hyphomicrobiales</taxon>
        <taxon>Phyllobacteriaceae</taxon>
        <taxon>Allomesorhizobium</taxon>
    </lineage>
</organism>
<dbReference type="AlphaFoldDB" id="A0A6G4WBL7"/>
<protein>
    <recommendedName>
        <fullName evidence="3">DUF768 domain-containing protein</fullName>
    </recommendedName>
</protein>
<comment type="caution">
    <text evidence="1">The sequence shown here is derived from an EMBL/GenBank/DDBJ whole genome shotgun (WGS) entry which is preliminary data.</text>
</comment>
<reference evidence="1 2" key="1">
    <citation type="submission" date="2020-02" db="EMBL/GenBank/DDBJ databases">
        <title>Genome sequence of strain CCNWXJ40-4.</title>
        <authorList>
            <person name="Gao J."/>
            <person name="Sun J."/>
        </authorList>
    </citation>
    <scope>NUCLEOTIDE SEQUENCE [LARGE SCALE GENOMIC DNA]</scope>
    <source>
        <strain evidence="1 2">CCNWXJ 40-4</strain>
    </source>
</reference>